<comment type="caution">
    <text evidence="1">The sequence shown here is derived from an EMBL/GenBank/DDBJ whole genome shotgun (WGS) entry which is preliminary data.</text>
</comment>
<sequence>MTREEMEMDLWQLYRTGDEDKISRLIKALVHECDEEDVESALAYAWGDIDEL</sequence>
<dbReference type="Proteomes" id="UP000472879">
    <property type="component" value="Unassembled WGS sequence"/>
</dbReference>
<protein>
    <submittedName>
        <fullName evidence="1">Uncharacterized protein</fullName>
    </submittedName>
</protein>
<reference evidence="1 2" key="1">
    <citation type="submission" date="2019-11" db="EMBL/GenBank/DDBJ databases">
        <title>Draft genome sequence of 12 host-associated Lactobacillus reuteri rodent strains.</title>
        <authorList>
            <person name="Zhang S."/>
            <person name="Ozcam M."/>
            <person name="Van Pijkeren J.P."/>
        </authorList>
    </citation>
    <scope>NUCLEOTIDE SEQUENCE [LARGE SCALE GENOMIC DNA]</scope>
    <source>
        <strain evidence="1 2">Lr4020</strain>
    </source>
</reference>
<evidence type="ECO:0000313" key="1">
    <source>
        <dbReference type="EMBL" id="MRH08409.1"/>
    </source>
</evidence>
<dbReference type="EMBL" id="WJNA01000005">
    <property type="protein sequence ID" value="MRH08409.1"/>
    <property type="molecule type" value="Genomic_DNA"/>
</dbReference>
<proteinExistence type="predicted"/>
<dbReference type="AlphaFoldDB" id="A0A6L5P399"/>
<gene>
    <name evidence="1" type="ORF">GIX81_02915</name>
</gene>
<name>A0A6L5P399_LIMRT</name>
<evidence type="ECO:0000313" key="2">
    <source>
        <dbReference type="Proteomes" id="UP000472879"/>
    </source>
</evidence>
<organism evidence="1 2">
    <name type="scientific">Limosilactobacillus reuteri</name>
    <name type="common">Lactobacillus reuteri</name>
    <dbReference type="NCBI Taxonomy" id="1598"/>
    <lineage>
        <taxon>Bacteria</taxon>
        <taxon>Bacillati</taxon>
        <taxon>Bacillota</taxon>
        <taxon>Bacilli</taxon>
        <taxon>Lactobacillales</taxon>
        <taxon>Lactobacillaceae</taxon>
        <taxon>Limosilactobacillus</taxon>
    </lineage>
</organism>
<accession>A0A6L5P399</accession>
<dbReference type="RefSeq" id="WP_153704624.1">
    <property type="nucleotide sequence ID" value="NZ_JANKBD010000001.1"/>
</dbReference>